<organism evidence="4 5">
    <name type="scientific">Mycena metata</name>
    <dbReference type="NCBI Taxonomy" id="1033252"/>
    <lineage>
        <taxon>Eukaryota</taxon>
        <taxon>Fungi</taxon>
        <taxon>Dikarya</taxon>
        <taxon>Basidiomycota</taxon>
        <taxon>Agaricomycotina</taxon>
        <taxon>Agaricomycetes</taxon>
        <taxon>Agaricomycetidae</taxon>
        <taxon>Agaricales</taxon>
        <taxon>Marasmiineae</taxon>
        <taxon>Mycenaceae</taxon>
        <taxon>Mycena</taxon>
    </lineage>
</organism>
<dbReference type="Pfam" id="PF20153">
    <property type="entry name" value="DUF6535"/>
    <property type="match status" value="1"/>
</dbReference>
<feature type="domain" description="DUF6535" evidence="3">
    <location>
        <begin position="3"/>
        <end position="59"/>
    </location>
</feature>
<dbReference type="Proteomes" id="UP001215598">
    <property type="component" value="Unassembled WGS sequence"/>
</dbReference>
<keyword evidence="5" id="KW-1185">Reference proteome</keyword>
<evidence type="ECO:0000256" key="1">
    <source>
        <dbReference type="SAM" id="MobiDB-lite"/>
    </source>
</evidence>
<evidence type="ECO:0000313" key="4">
    <source>
        <dbReference type="EMBL" id="KAJ7769370.1"/>
    </source>
</evidence>
<protein>
    <recommendedName>
        <fullName evidence="3">DUF6535 domain-containing protein</fullName>
    </recommendedName>
</protein>
<reference evidence="4" key="1">
    <citation type="submission" date="2023-03" db="EMBL/GenBank/DDBJ databases">
        <title>Massive genome expansion in bonnet fungi (Mycena s.s.) driven by repeated elements and novel gene families across ecological guilds.</title>
        <authorList>
            <consortium name="Lawrence Berkeley National Laboratory"/>
            <person name="Harder C.B."/>
            <person name="Miyauchi S."/>
            <person name="Viragh M."/>
            <person name="Kuo A."/>
            <person name="Thoen E."/>
            <person name="Andreopoulos B."/>
            <person name="Lu D."/>
            <person name="Skrede I."/>
            <person name="Drula E."/>
            <person name="Henrissat B."/>
            <person name="Morin E."/>
            <person name="Kohler A."/>
            <person name="Barry K."/>
            <person name="LaButti K."/>
            <person name="Morin E."/>
            <person name="Salamov A."/>
            <person name="Lipzen A."/>
            <person name="Mereny Z."/>
            <person name="Hegedus B."/>
            <person name="Baldrian P."/>
            <person name="Stursova M."/>
            <person name="Weitz H."/>
            <person name="Taylor A."/>
            <person name="Grigoriev I.V."/>
            <person name="Nagy L.G."/>
            <person name="Martin F."/>
            <person name="Kauserud H."/>
        </authorList>
    </citation>
    <scope>NUCLEOTIDE SEQUENCE</scope>
    <source>
        <strain evidence="4">CBHHK182m</strain>
    </source>
</reference>
<dbReference type="InterPro" id="IPR045338">
    <property type="entry name" value="DUF6535"/>
</dbReference>
<evidence type="ECO:0000256" key="2">
    <source>
        <dbReference type="SAM" id="Phobius"/>
    </source>
</evidence>
<keyword evidence="2" id="KW-0812">Transmembrane</keyword>
<keyword evidence="2" id="KW-0472">Membrane</keyword>
<dbReference type="AlphaFoldDB" id="A0AAD7NPS4"/>
<evidence type="ECO:0000313" key="5">
    <source>
        <dbReference type="Proteomes" id="UP001215598"/>
    </source>
</evidence>
<proteinExistence type="predicted"/>
<feature type="region of interest" description="Disordered" evidence="1">
    <location>
        <begin position="379"/>
        <end position="402"/>
    </location>
</feature>
<keyword evidence="2" id="KW-1133">Transmembrane helix</keyword>
<accession>A0AAD7NPS4</accession>
<sequence>MYYQAAGSRGTIEERGRERQRKLNGLVKWKFEVVLQAFPLLLQLALLLFASSISLYLWTVQHSVAILVTFLTALGLSSYIVLLVSATIFSDCPFQTPLGPLLRQVPGIFLNTVKRIRRTLRPVLRGLQTAISKPLGAIYRVNALRTISTKLRDTTRRFWPLVSCFGRSKLDLLPHFASQTSLSTEDPDPYAEYRFIEVSPEMAAVVWTLTTSTDPAMITIAADLGADLEWPPLDRTPETIMYRLLITAHSYMEYSSRTVRPGMTHLAVVCAKLHCALRSQLPRNLGFYRFYNLFRLKIEASNASEYAAILQIDDDGGGNRHNSVSCAKISDGGTGGYADLHKFSVLHRCHFCPGRTMADEEDGQEWFMLPPDESLFHRTSRFGSHGHGSNDKTFEHRSPDGS</sequence>
<feature type="transmembrane region" description="Helical" evidence="2">
    <location>
        <begin position="33"/>
        <end position="57"/>
    </location>
</feature>
<gene>
    <name evidence="4" type="ORF">B0H16DRAFT_1517637</name>
</gene>
<dbReference type="EMBL" id="JARKIB010000018">
    <property type="protein sequence ID" value="KAJ7769370.1"/>
    <property type="molecule type" value="Genomic_DNA"/>
</dbReference>
<feature type="compositionally biased region" description="Basic and acidic residues" evidence="1">
    <location>
        <begin position="388"/>
        <end position="402"/>
    </location>
</feature>
<comment type="caution">
    <text evidence="4">The sequence shown here is derived from an EMBL/GenBank/DDBJ whole genome shotgun (WGS) entry which is preliminary data.</text>
</comment>
<feature type="transmembrane region" description="Helical" evidence="2">
    <location>
        <begin position="64"/>
        <end position="89"/>
    </location>
</feature>
<evidence type="ECO:0000259" key="3">
    <source>
        <dbReference type="Pfam" id="PF20153"/>
    </source>
</evidence>
<name>A0AAD7NPS4_9AGAR</name>